<organism evidence="3 4">
    <name type="scientific">Candidatus Curtissbacteria bacterium RIFCSPLOWO2_01_FULL_42_26</name>
    <dbReference type="NCBI Taxonomy" id="1797729"/>
    <lineage>
        <taxon>Bacteria</taxon>
        <taxon>Candidatus Curtissiibacteriota</taxon>
    </lineage>
</organism>
<dbReference type="InterPro" id="IPR000983">
    <property type="entry name" value="Bac_GSPG_pilin"/>
</dbReference>
<dbReference type="Proteomes" id="UP000179227">
    <property type="component" value="Unassembled WGS sequence"/>
</dbReference>
<dbReference type="EMBL" id="MFBS01000013">
    <property type="protein sequence ID" value="OGE10152.1"/>
    <property type="molecule type" value="Genomic_DNA"/>
</dbReference>
<evidence type="ECO:0000313" key="4">
    <source>
        <dbReference type="Proteomes" id="UP000179227"/>
    </source>
</evidence>
<dbReference type="STRING" id="1797729.A3A60_00610"/>
<dbReference type="GO" id="GO:0015628">
    <property type="term" value="P:protein secretion by the type II secretion system"/>
    <property type="evidence" value="ECO:0007669"/>
    <property type="project" value="InterPro"/>
</dbReference>
<dbReference type="NCBIfam" id="TIGR02532">
    <property type="entry name" value="IV_pilin_GFxxxE"/>
    <property type="match status" value="1"/>
</dbReference>
<dbReference type="GO" id="GO:0015627">
    <property type="term" value="C:type II protein secretion system complex"/>
    <property type="evidence" value="ECO:0007669"/>
    <property type="project" value="InterPro"/>
</dbReference>
<proteinExistence type="predicted"/>
<evidence type="ECO:0000313" key="3">
    <source>
        <dbReference type="EMBL" id="OGE10152.1"/>
    </source>
</evidence>
<reference evidence="3 4" key="1">
    <citation type="journal article" date="2016" name="Nat. Commun.">
        <title>Thousands of microbial genomes shed light on interconnected biogeochemical processes in an aquifer system.</title>
        <authorList>
            <person name="Anantharaman K."/>
            <person name="Brown C.T."/>
            <person name="Hug L.A."/>
            <person name="Sharon I."/>
            <person name="Castelle C.J."/>
            <person name="Probst A.J."/>
            <person name="Thomas B.C."/>
            <person name="Singh A."/>
            <person name="Wilkins M.J."/>
            <person name="Karaoz U."/>
            <person name="Brodie E.L."/>
            <person name="Williams K.H."/>
            <person name="Hubbard S.S."/>
            <person name="Banfield J.F."/>
        </authorList>
    </citation>
    <scope>NUCLEOTIDE SEQUENCE [LARGE SCALE GENOMIC DNA]</scope>
</reference>
<accession>A0A1F5I1C5</accession>
<dbReference type="PRINTS" id="PR00813">
    <property type="entry name" value="BCTERIALGSPG"/>
</dbReference>
<gene>
    <name evidence="3" type="ORF">A3A60_00610</name>
</gene>
<dbReference type="InterPro" id="IPR045584">
    <property type="entry name" value="Pilin-like"/>
</dbReference>
<evidence type="ECO:0008006" key="5">
    <source>
        <dbReference type="Google" id="ProtNLM"/>
    </source>
</evidence>
<dbReference type="Pfam" id="PF07963">
    <property type="entry name" value="N_methyl"/>
    <property type="match status" value="1"/>
</dbReference>
<keyword evidence="1" id="KW-0488">Methylation</keyword>
<name>A0A1F5I1C5_9BACT</name>
<protein>
    <recommendedName>
        <fullName evidence="5">Type II secretion system protein GspG C-terminal domain-containing protein</fullName>
    </recommendedName>
</protein>
<evidence type="ECO:0000256" key="1">
    <source>
        <dbReference type="ARBA" id="ARBA00022481"/>
    </source>
</evidence>
<keyword evidence="2" id="KW-1133">Transmembrane helix</keyword>
<sequence length="380" mass="41580">MRSRSAFTLIELLVVMSLIGILVAITTISFDNARQKGRDGARKQDLQAIKTALVLYYQDFRQFPPSCQGPSCKAESFTSSAGANWIPELEDYIKESPKDPRQASSRLELVKSVYAQAEDSKTTLPVAQGFYNRGLWGANPPVGGQGHYQNIDDPIGSPDEDATTIQIVCTEVPDCIGLDVKDSWLFADPLIPPQTTQINKVRVWIRARLGPSGSAGLRPFLRINSKDYELGVPSLSLNYQWYSFDSTTNPSTVVNPDNPNTGNPWQLSEVKNIEAGVRLNGSPAVLYVTAVYIEVFYPAAIVPPPPPPPPPPPTPPPVGGDCSGAAPHTYCYAVSLDHQAFVLWAQLENSKNQEIFNKPDATCSLTPPNTFLNYCLQSPQ</sequence>
<keyword evidence="2" id="KW-0812">Transmembrane</keyword>
<evidence type="ECO:0000256" key="2">
    <source>
        <dbReference type="SAM" id="Phobius"/>
    </source>
</evidence>
<comment type="caution">
    <text evidence="3">The sequence shown here is derived from an EMBL/GenBank/DDBJ whole genome shotgun (WGS) entry which is preliminary data.</text>
</comment>
<dbReference type="Gene3D" id="3.30.700.10">
    <property type="entry name" value="Glycoprotein, Type 4 Pilin"/>
    <property type="match status" value="1"/>
</dbReference>
<dbReference type="SUPFAM" id="SSF54523">
    <property type="entry name" value="Pili subunits"/>
    <property type="match status" value="1"/>
</dbReference>
<keyword evidence="2" id="KW-0472">Membrane</keyword>
<feature type="transmembrane region" description="Helical" evidence="2">
    <location>
        <begin position="6"/>
        <end position="28"/>
    </location>
</feature>
<dbReference type="InterPro" id="IPR012902">
    <property type="entry name" value="N_methyl_site"/>
</dbReference>
<dbReference type="PANTHER" id="PTHR30093">
    <property type="entry name" value="GENERAL SECRETION PATHWAY PROTEIN G"/>
    <property type="match status" value="1"/>
</dbReference>
<dbReference type="AlphaFoldDB" id="A0A1F5I1C5"/>